<dbReference type="Proteomes" id="UP001642487">
    <property type="component" value="Chromosome 7"/>
</dbReference>
<evidence type="ECO:0000313" key="3">
    <source>
        <dbReference type="Proteomes" id="UP001642487"/>
    </source>
</evidence>
<dbReference type="EMBL" id="OZ021741">
    <property type="protein sequence ID" value="CAK9326474.1"/>
    <property type="molecule type" value="Genomic_DNA"/>
</dbReference>
<proteinExistence type="predicted"/>
<accession>A0ABP0Z142</accession>
<evidence type="ECO:0000256" key="1">
    <source>
        <dbReference type="SAM" id="MobiDB-lite"/>
    </source>
</evidence>
<name>A0ABP0Z142_9ROSI</name>
<feature type="compositionally biased region" description="Basic residues" evidence="1">
    <location>
        <begin position="1"/>
        <end position="12"/>
    </location>
</feature>
<gene>
    <name evidence="2" type="ORF">CITCOLO1_LOCUS18824</name>
</gene>
<protein>
    <submittedName>
        <fullName evidence="2">Uncharacterized protein</fullName>
    </submittedName>
</protein>
<evidence type="ECO:0000313" key="2">
    <source>
        <dbReference type="EMBL" id="CAK9326474.1"/>
    </source>
</evidence>
<keyword evidence="3" id="KW-1185">Reference proteome</keyword>
<organism evidence="2 3">
    <name type="scientific">Citrullus colocynthis</name>
    <name type="common">colocynth</name>
    <dbReference type="NCBI Taxonomy" id="252529"/>
    <lineage>
        <taxon>Eukaryota</taxon>
        <taxon>Viridiplantae</taxon>
        <taxon>Streptophyta</taxon>
        <taxon>Embryophyta</taxon>
        <taxon>Tracheophyta</taxon>
        <taxon>Spermatophyta</taxon>
        <taxon>Magnoliopsida</taxon>
        <taxon>eudicotyledons</taxon>
        <taxon>Gunneridae</taxon>
        <taxon>Pentapetalae</taxon>
        <taxon>rosids</taxon>
        <taxon>fabids</taxon>
        <taxon>Cucurbitales</taxon>
        <taxon>Cucurbitaceae</taxon>
        <taxon>Benincaseae</taxon>
        <taxon>Citrullus</taxon>
    </lineage>
</organism>
<reference evidence="2 3" key="1">
    <citation type="submission" date="2024-03" db="EMBL/GenBank/DDBJ databases">
        <authorList>
            <person name="Gkanogiannis A."/>
            <person name="Becerra Lopez-Lavalle L."/>
        </authorList>
    </citation>
    <scope>NUCLEOTIDE SEQUENCE [LARGE SCALE GENOMIC DNA]</scope>
</reference>
<feature type="region of interest" description="Disordered" evidence="1">
    <location>
        <begin position="1"/>
        <end position="21"/>
    </location>
</feature>
<sequence>MGNRASPKRRRFASVCSSRAEQSPSISFVSHSILSPSSLSQETASAGLNENVSQFPFQFDPQLLKLGFPNSIFSFFPRSDSSNCVC</sequence>